<keyword evidence="2" id="KW-0808">Transferase</keyword>
<dbReference type="GO" id="GO:0016747">
    <property type="term" value="F:acyltransferase activity, transferring groups other than amino-acyl groups"/>
    <property type="evidence" value="ECO:0007669"/>
    <property type="project" value="InterPro"/>
</dbReference>
<dbReference type="SUPFAM" id="SSF55729">
    <property type="entry name" value="Acyl-CoA N-acyltransferases (Nat)"/>
    <property type="match status" value="1"/>
</dbReference>
<feature type="domain" description="N-acetyltransferase" evidence="1">
    <location>
        <begin position="1"/>
        <end position="138"/>
    </location>
</feature>
<dbReference type="Proteomes" id="UP000565468">
    <property type="component" value="Unassembled WGS sequence"/>
</dbReference>
<dbReference type="Gene3D" id="3.40.630.30">
    <property type="match status" value="1"/>
</dbReference>
<dbReference type="InterPro" id="IPR000182">
    <property type="entry name" value="GNAT_dom"/>
</dbReference>
<name>A0A848M692_PAELE</name>
<evidence type="ECO:0000313" key="3">
    <source>
        <dbReference type="Proteomes" id="UP000565468"/>
    </source>
</evidence>
<dbReference type="InterPro" id="IPR016181">
    <property type="entry name" value="Acyl_CoA_acyltransferase"/>
</dbReference>
<dbReference type="PROSITE" id="PS51186">
    <property type="entry name" value="GNAT"/>
    <property type="match status" value="1"/>
</dbReference>
<protein>
    <submittedName>
        <fullName evidence="2">GNAT family N-acetyltransferase</fullName>
    </submittedName>
</protein>
<dbReference type="AlphaFoldDB" id="A0A848M692"/>
<comment type="caution">
    <text evidence="2">The sequence shown here is derived from an EMBL/GenBank/DDBJ whole genome shotgun (WGS) entry which is preliminary data.</text>
</comment>
<dbReference type="EMBL" id="JABBPN010000010">
    <property type="protein sequence ID" value="NMO96497.1"/>
    <property type="molecule type" value="Genomic_DNA"/>
</dbReference>
<organism evidence="2 3">
    <name type="scientific">Paenibacillus lemnae</name>
    <dbReference type="NCBI Taxonomy" id="1330551"/>
    <lineage>
        <taxon>Bacteria</taxon>
        <taxon>Bacillati</taxon>
        <taxon>Bacillota</taxon>
        <taxon>Bacilli</taxon>
        <taxon>Bacillales</taxon>
        <taxon>Paenibacillaceae</taxon>
        <taxon>Paenibacillus</taxon>
    </lineage>
</organism>
<dbReference type="CDD" id="cd04301">
    <property type="entry name" value="NAT_SF"/>
    <property type="match status" value="1"/>
</dbReference>
<proteinExistence type="predicted"/>
<dbReference type="RefSeq" id="WP_169505287.1">
    <property type="nucleotide sequence ID" value="NZ_JABBPN010000010.1"/>
</dbReference>
<dbReference type="Pfam" id="PF13508">
    <property type="entry name" value="Acetyltransf_7"/>
    <property type="match status" value="1"/>
</dbReference>
<gene>
    <name evidence="2" type="ORF">HII30_12015</name>
</gene>
<evidence type="ECO:0000313" key="2">
    <source>
        <dbReference type="EMBL" id="NMO96497.1"/>
    </source>
</evidence>
<accession>A0A848M692</accession>
<sequence length="141" mass="15920">MIKDISSRLDDLEVKELLAYSVFPDPEKLDAVVDAYRKPDGLQLFGYEEDGVLIGIIGVDQSDTEMAIKHAAVHPEYRGKDYGRGMIMELMLQKNPAVVSAETDEDAVGFYRSIGFQVYSLGEIYPGVERYRCVYEVEEID</sequence>
<keyword evidence="3" id="KW-1185">Reference proteome</keyword>
<evidence type="ECO:0000259" key="1">
    <source>
        <dbReference type="PROSITE" id="PS51186"/>
    </source>
</evidence>
<reference evidence="2 3" key="1">
    <citation type="submission" date="2020-04" db="EMBL/GenBank/DDBJ databases">
        <title>Paenibacillus algicola sp. nov., a novel marine bacterium producing alginate lyase.</title>
        <authorList>
            <person name="Huang H."/>
        </authorList>
    </citation>
    <scope>NUCLEOTIDE SEQUENCE [LARGE SCALE GENOMIC DNA]</scope>
    <source>
        <strain evidence="2 3">L7-75</strain>
    </source>
</reference>